<keyword evidence="5" id="KW-1185">Reference proteome</keyword>
<reference evidence="4 5" key="1">
    <citation type="submission" date="2022-05" db="EMBL/GenBank/DDBJ databases">
        <authorList>
            <consortium name="Genoscope - CEA"/>
            <person name="William W."/>
        </authorList>
    </citation>
    <scope>NUCLEOTIDE SEQUENCE [LARGE SCALE GENOMIC DNA]</scope>
</reference>
<accession>A0ABN8LY12</accession>
<dbReference type="PANTHER" id="PTHR10672:SF3">
    <property type="entry name" value="PROTEIN HU-LI TAI SHAO"/>
    <property type="match status" value="1"/>
</dbReference>
<dbReference type="SUPFAM" id="SSF53639">
    <property type="entry name" value="AraD/HMP-PK domain-like"/>
    <property type="match status" value="1"/>
</dbReference>
<evidence type="ECO:0000313" key="5">
    <source>
        <dbReference type="Proteomes" id="UP001159427"/>
    </source>
</evidence>
<dbReference type="EMBL" id="CALNXI010000187">
    <property type="protein sequence ID" value="CAH3021573.1"/>
    <property type="molecule type" value="Genomic_DNA"/>
</dbReference>
<dbReference type="PANTHER" id="PTHR10672">
    <property type="entry name" value="ADDUCIN"/>
    <property type="match status" value="1"/>
</dbReference>
<gene>
    <name evidence="4" type="ORF">PEVE_00011906</name>
</gene>
<feature type="domain" description="Class II aldolase/adducin N-terminal" evidence="3">
    <location>
        <begin position="129"/>
        <end position="316"/>
    </location>
</feature>
<protein>
    <recommendedName>
        <fullName evidence="3">Class II aldolase/adducin N-terminal domain-containing protein</fullName>
    </recommendedName>
</protein>
<evidence type="ECO:0000256" key="2">
    <source>
        <dbReference type="SAM" id="MobiDB-lite"/>
    </source>
</evidence>
<dbReference type="InterPro" id="IPR051017">
    <property type="entry name" value="Aldolase-II_Adducin_sf"/>
</dbReference>
<feature type="region of interest" description="Disordered" evidence="2">
    <location>
        <begin position="1"/>
        <end position="33"/>
    </location>
</feature>
<name>A0ABN8LY12_9CNID</name>
<sequence>MSTVTPRTTRTPDDSSKRWSAPPRSNKTMGRAARAPEQVLRDVRGLKMRRRVSLALGDDILRGELEDMISAHSQYATTPSAFRTYQDFLIPSGSLNDAGSIPGLSSSVISDIRGADTLHYTKKDRQLRCKLASVYRLMQMFGWANGIYDRASYSVCATGDDNEEKRYFIAPTGLLFGEVTASSILKVDHKGNIVEQGNTNLGVSKTVFDLHVTIHSARKDAKCVLFLTADSVNVVSAIKQGLVPISQEGVAVGEVSYHDYPGISLDEDAKESLINSFGSSSRVLVVRNYGAICVGETIEETTYLAHLLVTACNQQVIAMKAGMDELRIIDDDVKEQMMSAFNGGLDANENQHKLAELNFEAWMRQLDAKGCKTGYNYRNTGIFKKPEEKESKARETAPPKAYNARTDFAFYRKTDGHPVRRTQSLGRGNTYRSRLKWLNAPVKATEYKMERELDNSEPVLIKDMKPENEDKDEQVFITTKVVSVNESAPEPEVTEEVVTFVQAEKRHFEPQDIQFILDDSQGDLDANVRLVREPVGVVRRKSGNKVKKRRSFREKFKRLSVG</sequence>
<dbReference type="SMART" id="SM01007">
    <property type="entry name" value="Aldolase_II"/>
    <property type="match status" value="1"/>
</dbReference>
<comment type="similarity">
    <text evidence="1">Belongs to the aldolase class II family. Adducin subfamily.</text>
</comment>
<evidence type="ECO:0000259" key="3">
    <source>
        <dbReference type="SMART" id="SM01007"/>
    </source>
</evidence>
<dbReference type="Proteomes" id="UP001159427">
    <property type="component" value="Unassembled WGS sequence"/>
</dbReference>
<dbReference type="Gene3D" id="3.40.225.10">
    <property type="entry name" value="Class II aldolase/adducin N-terminal domain"/>
    <property type="match status" value="1"/>
</dbReference>
<dbReference type="Pfam" id="PF00596">
    <property type="entry name" value="Aldolase_II"/>
    <property type="match status" value="1"/>
</dbReference>
<comment type="caution">
    <text evidence="4">The sequence shown here is derived from an EMBL/GenBank/DDBJ whole genome shotgun (WGS) entry which is preliminary data.</text>
</comment>
<evidence type="ECO:0000256" key="1">
    <source>
        <dbReference type="ARBA" id="ARBA00006274"/>
    </source>
</evidence>
<evidence type="ECO:0000313" key="4">
    <source>
        <dbReference type="EMBL" id="CAH3021573.1"/>
    </source>
</evidence>
<dbReference type="InterPro" id="IPR036409">
    <property type="entry name" value="Aldolase_II/adducin_N_sf"/>
</dbReference>
<proteinExistence type="inferred from homology"/>
<dbReference type="InterPro" id="IPR001303">
    <property type="entry name" value="Aldolase_II/adducin_N"/>
</dbReference>
<organism evidence="4 5">
    <name type="scientific">Porites evermanni</name>
    <dbReference type="NCBI Taxonomy" id="104178"/>
    <lineage>
        <taxon>Eukaryota</taxon>
        <taxon>Metazoa</taxon>
        <taxon>Cnidaria</taxon>
        <taxon>Anthozoa</taxon>
        <taxon>Hexacorallia</taxon>
        <taxon>Scleractinia</taxon>
        <taxon>Fungiina</taxon>
        <taxon>Poritidae</taxon>
        <taxon>Porites</taxon>
    </lineage>
</organism>